<organism evidence="1 2">
    <name type="scientific">Nonomuraea africana</name>
    <dbReference type="NCBI Taxonomy" id="46171"/>
    <lineage>
        <taxon>Bacteria</taxon>
        <taxon>Bacillati</taxon>
        <taxon>Actinomycetota</taxon>
        <taxon>Actinomycetes</taxon>
        <taxon>Streptosporangiales</taxon>
        <taxon>Streptosporangiaceae</taxon>
        <taxon>Nonomuraea</taxon>
    </lineage>
</organism>
<proteinExistence type="predicted"/>
<keyword evidence="2" id="KW-1185">Reference proteome</keyword>
<dbReference type="EMBL" id="JADBEF010000001">
    <property type="protein sequence ID" value="MBE1561950.1"/>
    <property type="molecule type" value="Genomic_DNA"/>
</dbReference>
<name>A0ABR9KIW2_9ACTN</name>
<comment type="caution">
    <text evidence="1">The sequence shown here is derived from an EMBL/GenBank/DDBJ whole genome shotgun (WGS) entry which is preliminary data.</text>
</comment>
<evidence type="ECO:0000313" key="2">
    <source>
        <dbReference type="Proteomes" id="UP000661607"/>
    </source>
</evidence>
<reference evidence="1 2" key="1">
    <citation type="submission" date="2020-10" db="EMBL/GenBank/DDBJ databases">
        <title>Sequencing the genomes of 1000 actinobacteria strains.</title>
        <authorList>
            <person name="Klenk H.-P."/>
        </authorList>
    </citation>
    <scope>NUCLEOTIDE SEQUENCE [LARGE SCALE GENOMIC DNA]</scope>
    <source>
        <strain evidence="1 2">DSM 43748</strain>
    </source>
</reference>
<sequence>MAICTAITNGQPDNIYARFFGMATVKVDPALQLTSGDSFQYTNDIVEVYADQAGVVYVSAIKPQYGLTLTS</sequence>
<dbReference type="Proteomes" id="UP000661607">
    <property type="component" value="Unassembled WGS sequence"/>
</dbReference>
<evidence type="ECO:0000313" key="1">
    <source>
        <dbReference type="EMBL" id="MBE1561950.1"/>
    </source>
</evidence>
<gene>
    <name evidence="1" type="ORF">H4W81_004729</name>
</gene>
<accession>A0ABR9KIW2</accession>
<dbReference type="RefSeq" id="WP_192776782.1">
    <property type="nucleotide sequence ID" value="NZ_BAAASY010000030.1"/>
</dbReference>
<protein>
    <submittedName>
        <fullName evidence="1">Uncharacterized protein</fullName>
    </submittedName>
</protein>